<evidence type="ECO:0000256" key="3">
    <source>
        <dbReference type="ARBA" id="ARBA00023054"/>
    </source>
</evidence>
<dbReference type="PANTHER" id="PTHR30288">
    <property type="entry name" value="FLAGELLAR CAP/ASSEMBLY PROTEIN FLID"/>
    <property type="match status" value="1"/>
</dbReference>
<dbReference type="InterPro" id="IPR040026">
    <property type="entry name" value="FliD"/>
</dbReference>
<dbReference type="Proteomes" id="UP000184001">
    <property type="component" value="Unassembled WGS sequence"/>
</dbReference>
<feature type="domain" description="Flagellar hook-associated protein 2 N-terminal" evidence="6">
    <location>
        <begin position="17"/>
        <end position="111"/>
    </location>
</feature>
<dbReference type="InterPro" id="IPR003481">
    <property type="entry name" value="FliD_N"/>
</dbReference>
<feature type="domain" description="Flagellar hook-associated protein 2 C-terminal" evidence="7">
    <location>
        <begin position="226"/>
        <end position="571"/>
    </location>
</feature>
<dbReference type="Pfam" id="PF07195">
    <property type="entry name" value="FliD_C"/>
    <property type="match status" value="1"/>
</dbReference>
<name>A0A8G2F6P7_9BACT</name>
<keyword evidence="8" id="KW-0282">Flagellum</keyword>
<evidence type="ECO:0000256" key="1">
    <source>
        <dbReference type="ARBA" id="ARBA00009764"/>
    </source>
</evidence>
<evidence type="ECO:0000256" key="5">
    <source>
        <dbReference type="RuleBase" id="RU362066"/>
    </source>
</evidence>
<dbReference type="InterPro" id="IPR010809">
    <property type="entry name" value="FliD_C"/>
</dbReference>
<evidence type="ECO:0000259" key="6">
    <source>
        <dbReference type="Pfam" id="PF02465"/>
    </source>
</evidence>
<organism evidence="8 9">
    <name type="scientific">Halodesulfovibrio aestuarii</name>
    <dbReference type="NCBI Taxonomy" id="126333"/>
    <lineage>
        <taxon>Bacteria</taxon>
        <taxon>Pseudomonadati</taxon>
        <taxon>Thermodesulfobacteriota</taxon>
        <taxon>Desulfovibrionia</taxon>
        <taxon>Desulfovibrionales</taxon>
        <taxon>Desulfovibrionaceae</taxon>
        <taxon>Halodesulfovibrio</taxon>
    </lineage>
</organism>
<dbReference type="GO" id="GO:0005576">
    <property type="term" value="C:extracellular region"/>
    <property type="evidence" value="ECO:0007669"/>
    <property type="project" value="UniProtKB-SubCell"/>
</dbReference>
<comment type="subunit">
    <text evidence="2 5">Homopentamer.</text>
</comment>
<dbReference type="GO" id="GO:0071973">
    <property type="term" value="P:bacterial-type flagellum-dependent cell motility"/>
    <property type="evidence" value="ECO:0007669"/>
    <property type="project" value="TreeGrafter"/>
</dbReference>
<keyword evidence="3" id="KW-0175">Coiled coil</keyword>
<comment type="caution">
    <text evidence="8">The sequence shown here is derived from an EMBL/GenBank/DDBJ whole genome shotgun (WGS) entry which is preliminary data.</text>
</comment>
<comment type="function">
    <text evidence="5">Required for morphogenesis and for the elongation of the flagellar filament by facilitating polymerization of the flagellin monomers at the tip of growing filament. Forms a capping structure, which prevents flagellin subunits (transported through the central channel of the flagellum) from leaking out without polymerization at the distal end.</text>
</comment>
<keyword evidence="5" id="KW-0964">Secreted</keyword>
<evidence type="ECO:0000313" key="8">
    <source>
        <dbReference type="EMBL" id="SHI58527.1"/>
    </source>
</evidence>
<keyword evidence="8" id="KW-0969">Cilium</keyword>
<keyword evidence="8" id="KW-0966">Cell projection</keyword>
<dbReference type="RefSeq" id="WP_020001518.1">
    <property type="nucleotide sequence ID" value="NZ_CP192219.1"/>
</dbReference>
<reference evidence="8 9" key="1">
    <citation type="submission" date="2016-11" db="EMBL/GenBank/DDBJ databases">
        <authorList>
            <person name="Varghese N."/>
            <person name="Submissions S."/>
        </authorList>
    </citation>
    <scope>NUCLEOTIDE SEQUENCE [LARGE SCALE GENOMIC DNA]</scope>
    <source>
        <strain evidence="8 9">DSM 17919</strain>
    </source>
</reference>
<dbReference type="Pfam" id="PF02465">
    <property type="entry name" value="FliD_N"/>
    <property type="match status" value="1"/>
</dbReference>
<comment type="subcellular location">
    <subcellularLocation>
        <location evidence="5">Secreted</location>
    </subcellularLocation>
    <subcellularLocation>
        <location evidence="5">Bacterial flagellum</location>
    </subcellularLocation>
</comment>
<dbReference type="GO" id="GO:0009424">
    <property type="term" value="C:bacterial-type flagellum hook"/>
    <property type="evidence" value="ECO:0007669"/>
    <property type="project" value="UniProtKB-UniRule"/>
</dbReference>
<sequence>MSDYWSSKTIFAGWATKTDFNSIIDATVKTEKFRYNQLSKEEAETSFKKEQIEGLNNTLMTYKKQLESMDTVDEFLVKKVTSSKSEIATATVKAGAEEGVHTLDVKELASAATVTSNDLDEVAYTAADTTMTFDYDGKTYSVGVKSGMTTKELANAISLASDNKVKASVVDLGYDSKFKLQMRGMDLGAGHDITLSPELQAVLEGQQDPAVALPAGTPAVTAVASKNARFVIDGIELQRDSNSISDVTEGVTYNLNAIEDGVVIKIDTDYDAIVSNVEKFVELTNQLRTGFDLVKNYENEELDKKGVHYSLKSNSQIKAVENTLKNILTTQGDGFIQGSGAGDDLYATLGTLGVKTIARTDDKNFGKLEFNKDATVISDGKQTFMDLLKADPEAVANVFAAAGQGGSSDDSTLEFNNSMYALGLTSAGTYAIEYDGVALPTTGDSNTITMKVNGVDKQVGYDATTQLATIKEGNAKGLSFKVVDTSTGTHSATIAIKEGKVKETINALNEITAAGTGTFNVMIKGYTDQIDHPIYGLKKKMEDELARVDALEKQLIAKYAKTEKTLSQYQNIQSMLEFQLKSQLSDK</sequence>
<evidence type="ECO:0000313" key="9">
    <source>
        <dbReference type="Proteomes" id="UP000184001"/>
    </source>
</evidence>
<protein>
    <recommendedName>
        <fullName evidence="5">Flagellar hook-associated protein 2</fullName>
        <shortName evidence="5">HAP2</shortName>
    </recommendedName>
    <alternativeName>
        <fullName evidence="5">Flagellar cap protein</fullName>
    </alternativeName>
</protein>
<evidence type="ECO:0000256" key="4">
    <source>
        <dbReference type="ARBA" id="ARBA00023143"/>
    </source>
</evidence>
<evidence type="ECO:0000256" key="2">
    <source>
        <dbReference type="ARBA" id="ARBA00011255"/>
    </source>
</evidence>
<evidence type="ECO:0000259" key="7">
    <source>
        <dbReference type="Pfam" id="PF07195"/>
    </source>
</evidence>
<comment type="similarity">
    <text evidence="1 5">Belongs to the FliD family.</text>
</comment>
<dbReference type="GO" id="GO:0009421">
    <property type="term" value="C:bacterial-type flagellum filament cap"/>
    <property type="evidence" value="ECO:0007669"/>
    <property type="project" value="InterPro"/>
</dbReference>
<dbReference type="EMBL" id="FQZR01000002">
    <property type="protein sequence ID" value="SHI58527.1"/>
    <property type="molecule type" value="Genomic_DNA"/>
</dbReference>
<dbReference type="GO" id="GO:0007155">
    <property type="term" value="P:cell adhesion"/>
    <property type="evidence" value="ECO:0007669"/>
    <property type="project" value="InterPro"/>
</dbReference>
<gene>
    <name evidence="8" type="ORF">SAMN05660830_00381</name>
</gene>
<proteinExistence type="inferred from homology"/>
<dbReference type="PANTHER" id="PTHR30288:SF0">
    <property type="entry name" value="FLAGELLAR HOOK-ASSOCIATED PROTEIN 2"/>
    <property type="match status" value="1"/>
</dbReference>
<keyword evidence="4 5" id="KW-0975">Bacterial flagellum</keyword>
<accession>A0A8G2F6P7</accession>
<dbReference type="AlphaFoldDB" id="A0A8G2F6P7"/>